<evidence type="ECO:0000256" key="3">
    <source>
        <dbReference type="PROSITE-ProRule" id="PRU00339"/>
    </source>
</evidence>
<evidence type="ECO:0000256" key="1">
    <source>
        <dbReference type="ARBA" id="ARBA00022737"/>
    </source>
</evidence>
<accession>A0ABY1NMY4</accession>
<keyword evidence="2 3" id="KW-0802">TPR repeat</keyword>
<gene>
    <name evidence="5" type="ORF">SAMN06265373_102567</name>
</gene>
<organism evidence="5 6">
    <name type="scientific">Shimia sagamensis</name>
    <dbReference type="NCBI Taxonomy" id="1566352"/>
    <lineage>
        <taxon>Bacteria</taxon>
        <taxon>Pseudomonadati</taxon>
        <taxon>Pseudomonadota</taxon>
        <taxon>Alphaproteobacteria</taxon>
        <taxon>Rhodobacterales</taxon>
        <taxon>Roseobacteraceae</taxon>
    </lineage>
</organism>
<dbReference type="Gene3D" id="1.25.40.10">
    <property type="entry name" value="Tetratricopeptide repeat domain"/>
    <property type="match status" value="1"/>
</dbReference>
<feature type="repeat" description="TPR" evidence="3">
    <location>
        <begin position="98"/>
        <end position="131"/>
    </location>
</feature>
<reference evidence="5 6" key="1">
    <citation type="submission" date="2017-05" db="EMBL/GenBank/DDBJ databases">
        <authorList>
            <person name="Varghese N."/>
            <person name="Submissions S."/>
        </authorList>
    </citation>
    <scope>NUCLEOTIDE SEQUENCE [LARGE SCALE GENOMIC DNA]</scope>
    <source>
        <strain evidence="5 6">DSM 29734</strain>
    </source>
</reference>
<dbReference type="PANTHER" id="PTHR44858:SF1">
    <property type="entry name" value="UDP-N-ACETYLGLUCOSAMINE--PEPTIDE N-ACETYLGLUCOSAMINYLTRANSFERASE SPINDLY-RELATED"/>
    <property type="match status" value="1"/>
</dbReference>
<sequence length="184" mass="20374">MKLFVVAFLIAGTSSAAECPKAPDHSAAVDRLIARVQKADDQQTAQEISNDMWQFWTDAPDEVAQEILDRGMQKRSAWDLLGAREDFDRLIRYCPEFAEGYNQRAFVNFLRQDFEAALSDLDRAIALSPKHIAALSGRALTLIGLGRTAEGQDALAAALELNPWLPERSLYKPAPTNMAPGEKL</sequence>
<evidence type="ECO:0008006" key="7">
    <source>
        <dbReference type="Google" id="ProtNLM"/>
    </source>
</evidence>
<evidence type="ECO:0000256" key="2">
    <source>
        <dbReference type="ARBA" id="ARBA00022803"/>
    </source>
</evidence>
<name>A0ABY1NMY4_9RHOB</name>
<dbReference type="RefSeq" id="WP_283425295.1">
    <property type="nucleotide sequence ID" value="NZ_FXTY01000002.1"/>
</dbReference>
<dbReference type="InterPro" id="IPR019734">
    <property type="entry name" value="TPR_rpt"/>
</dbReference>
<dbReference type="PANTHER" id="PTHR44858">
    <property type="entry name" value="TETRATRICOPEPTIDE REPEAT PROTEIN 6"/>
    <property type="match status" value="1"/>
</dbReference>
<comment type="caution">
    <text evidence="5">The sequence shown here is derived from an EMBL/GenBank/DDBJ whole genome shotgun (WGS) entry which is preliminary data.</text>
</comment>
<evidence type="ECO:0000256" key="4">
    <source>
        <dbReference type="SAM" id="SignalP"/>
    </source>
</evidence>
<proteinExistence type="predicted"/>
<keyword evidence="4" id="KW-0732">Signal</keyword>
<dbReference type="EMBL" id="FXTY01000002">
    <property type="protein sequence ID" value="SMP13741.1"/>
    <property type="molecule type" value="Genomic_DNA"/>
</dbReference>
<feature type="chain" id="PRO_5046287938" description="Tetratricopeptide repeat protein" evidence="4">
    <location>
        <begin position="17"/>
        <end position="184"/>
    </location>
</feature>
<protein>
    <recommendedName>
        <fullName evidence="7">Tetratricopeptide repeat protein</fullName>
    </recommendedName>
</protein>
<dbReference type="InterPro" id="IPR011990">
    <property type="entry name" value="TPR-like_helical_dom_sf"/>
</dbReference>
<dbReference type="InterPro" id="IPR050498">
    <property type="entry name" value="Ycf3"/>
</dbReference>
<dbReference type="SUPFAM" id="SSF48452">
    <property type="entry name" value="TPR-like"/>
    <property type="match status" value="1"/>
</dbReference>
<feature type="signal peptide" evidence="4">
    <location>
        <begin position="1"/>
        <end position="16"/>
    </location>
</feature>
<dbReference type="Proteomes" id="UP001157961">
    <property type="component" value="Unassembled WGS sequence"/>
</dbReference>
<evidence type="ECO:0000313" key="6">
    <source>
        <dbReference type="Proteomes" id="UP001157961"/>
    </source>
</evidence>
<dbReference type="SMART" id="SM00028">
    <property type="entry name" value="TPR"/>
    <property type="match status" value="2"/>
</dbReference>
<keyword evidence="1" id="KW-0677">Repeat</keyword>
<evidence type="ECO:0000313" key="5">
    <source>
        <dbReference type="EMBL" id="SMP13741.1"/>
    </source>
</evidence>
<keyword evidence="6" id="KW-1185">Reference proteome</keyword>
<dbReference type="PROSITE" id="PS50005">
    <property type="entry name" value="TPR"/>
    <property type="match status" value="1"/>
</dbReference>